<reference evidence="2" key="1">
    <citation type="submission" date="2023-07" db="EMBL/GenBank/DDBJ databases">
        <title>Dyadobacter sp. nov 'subterranea' isolated from contaminted grondwater.</title>
        <authorList>
            <person name="Szabo I."/>
            <person name="Al-Omari J."/>
            <person name="Szerdahelyi S.G."/>
            <person name="Rado J."/>
        </authorList>
    </citation>
    <scope>NUCLEOTIDE SEQUENCE [LARGE SCALE GENOMIC DNA]</scope>
    <source>
        <strain evidence="2">UP-52</strain>
    </source>
</reference>
<evidence type="ECO:0000313" key="1">
    <source>
        <dbReference type="EMBL" id="MBE9462193.1"/>
    </source>
</evidence>
<keyword evidence="2" id="KW-1185">Reference proteome</keyword>
<protein>
    <submittedName>
        <fullName evidence="1">Uncharacterized protein</fullName>
    </submittedName>
</protein>
<comment type="caution">
    <text evidence="1">The sequence shown here is derived from an EMBL/GenBank/DDBJ whole genome shotgun (WGS) entry which is preliminary data.</text>
</comment>
<gene>
    <name evidence="1" type="ORF">IEE83_09895</name>
</gene>
<sequence>MNETEIKSLVYDFYPRNLTSYDEGYYESKEYLLRKQYCSQARSDNKRWEDFKGQFPELKINLFDGQTANYSFLGSVPSYEFAFSIRPEGYPNKWVVISIFVSVIAKYWSYHIADIFLDKQPEIRYNLVYKEEKDCILKTGNLIEINFLEYQMLTPDIHQMVIDDIATDFTESPTIFQALFY</sequence>
<proteinExistence type="predicted"/>
<organism evidence="1 2">
    <name type="scientific">Dyadobacter subterraneus</name>
    <dbReference type="NCBI Taxonomy" id="2773304"/>
    <lineage>
        <taxon>Bacteria</taxon>
        <taxon>Pseudomonadati</taxon>
        <taxon>Bacteroidota</taxon>
        <taxon>Cytophagia</taxon>
        <taxon>Cytophagales</taxon>
        <taxon>Spirosomataceae</taxon>
        <taxon>Dyadobacter</taxon>
    </lineage>
</organism>
<evidence type="ECO:0000313" key="2">
    <source>
        <dbReference type="Proteomes" id="UP000634134"/>
    </source>
</evidence>
<dbReference type="RefSeq" id="WP_194120414.1">
    <property type="nucleotide sequence ID" value="NZ_JACYGY010000001.1"/>
</dbReference>
<accession>A0ABR9W9P4</accession>
<dbReference type="Proteomes" id="UP000634134">
    <property type="component" value="Unassembled WGS sequence"/>
</dbReference>
<dbReference type="EMBL" id="JACYGY010000001">
    <property type="protein sequence ID" value="MBE9462193.1"/>
    <property type="molecule type" value="Genomic_DNA"/>
</dbReference>
<name>A0ABR9W9P4_9BACT</name>